<dbReference type="InterPro" id="IPR050680">
    <property type="entry name" value="YpeA/RimI_acetyltransf"/>
</dbReference>
<gene>
    <name evidence="4" type="ORF">ACFSX4_07905</name>
</gene>
<dbReference type="Proteomes" id="UP001597519">
    <property type="component" value="Unassembled WGS sequence"/>
</dbReference>
<dbReference type="PROSITE" id="PS51186">
    <property type="entry name" value="GNAT"/>
    <property type="match status" value="1"/>
</dbReference>
<proteinExistence type="predicted"/>
<evidence type="ECO:0000256" key="2">
    <source>
        <dbReference type="ARBA" id="ARBA00023315"/>
    </source>
</evidence>
<evidence type="ECO:0000313" key="5">
    <source>
        <dbReference type="Proteomes" id="UP001597519"/>
    </source>
</evidence>
<dbReference type="Gene3D" id="3.40.630.30">
    <property type="match status" value="1"/>
</dbReference>
<feature type="domain" description="N-acetyltransferase" evidence="3">
    <location>
        <begin position="1"/>
        <end position="167"/>
    </location>
</feature>
<accession>A0ABW5WWV8</accession>
<dbReference type="SUPFAM" id="SSF55729">
    <property type="entry name" value="Acyl-CoA N-acyltransferases (Nat)"/>
    <property type="match status" value="1"/>
</dbReference>
<dbReference type="InterPro" id="IPR016181">
    <property type="entry name" value="Acyl_CoA_acyltransferase"/>
</dbReference>
<dbReference type="Pfam" id="PF13420">
    <property type="entry name" value="Acetyltransf_4"/>
    <property type="match status" value="1"/>
</dbReference>
<name>A0ABW5WWV8_9STAP</name>
<dbReference type="RefSeq" id="WP_377773286.1">
    <property type="nucleotide sequence ID" value="NZ_JBHUOQ010000001.1"/>
</dbReference>
<dbReference type="GO" id="GO:0016746">
    <property type="term" value="F:acyltransferase activity"/>
    <property type="evidence" value="ECO:0007669"/>
    <property type="project" value="UniProtKB-KW"/>
</dbReference>
<keyword evidence="1 4" id="KW-0808">Transferase</keyword>
<reference evidence="5" key="1">
    <citation type="journal article" date="2019" name="Int. J. Syst. Evol. Microbiol.">
        <title>The Global Catalogue of Microorganisms (GCM) 10K type strain sequencing project: providing services to taxonomists for standard genome sequencing and annotation.</title>
        <authorList>
            <consortium name="The Broad Institute Genomics Platform"/>
            <consortium name="The Broad Institute Genome Sequencing Center for Infectious Disease"/>
            <person name="Wu L."/>
            <person name="Ma J."/>
        </authorList>
    </citation>
    <scope>NUCLEOTIDE SEQUENCE [LARGE SCALE GENOMIC DNA]</scope>
    <source>
        <strain evidence="5">KCTC 33575</strain>
    </source>
</reference>
<keyword evidence="2 4" id="KW-0012">Acyltransferase</keyword>
<dbReference type="InterPro" id="IPR000182">
    <property type="entry name" value="GNAT_dom"/>
</dbReference>
<sequence>MDIRILNEHDAIEYRSLRLKALKTEPSAFGSTYERESEFSLDKFKKRLRPADNNFVVGAFNEDTLICAATFIRMDGTKDRHKSMIVGMYCDEEHRGTGISRDVVDFLLDETQKIDGVEMVYLSVVSDNQRAKNFYHSFGFKVYGTEPKALYDGDRYYDEDLMYLELTP</sequence>
<keyword evidence="5" id="KW-1185">Reference proteome</keyword>
<dbReference type="EMBL" id="JBHUOQ010000001">
    <property type="protein sequence ID" value="MFD2830395.1"/>
    <property type="molecule type" value="Genomic_DNA"/>
</dbReference>
<comment type="caution">
    <text evidence="4">The sequence shown here is derived from an EMBL/GenBank/DDBJ whole genome shotgun (WGS) entry which is preliminary data.</text>
</comment>
<evidence type="ECO:0000256" key="1">
    <source>
        <dbReference type="ARBA" id="ARBA00022679"/>
    </source>
</evidence>
<evidence type="ECO:0000259" key="3">
    <source>
        <dbReference type="PROSITE" id="PS51186"/>
    </source>
</evidence>
<evidence type="ECO:0000313" key="4">
    <source>
        <dbReference type="EMBL" id="MFD2830395.1"/>
    </source>
</evidence>
<dbReference type="PANTHER" id="PTHR43420">
    <property type="entry name" value="ACETYLTRANSFERASE"/>
    <property type="match status" value="1"/>
</dbReference>
<protein>
    <submittedName>
        <fullName evidence="4">GNAT family N-acetyltransferase</fullName>
        <ecNumber evidence="4">2.3.-.-</ecNumber>
    </submittedName>
</protein>
<dbReference type="EC" id="2.3.-.-" evidence="4"/>
<organism evidence="4 5">
    <name type="scientific">Corticicoccus populi</name>
    <dbReference type="NCBI Taxonomy" id="1812821"/>
    <lineage>
        <taxon>Bacteria</taxon>
        <taxon>Bacillati</taxon>
        <taxon>Bacillota</taxon>
        <taxon>Bacilli</taxon>
        <taxon>Bacillales</taxon>
        <taxon>Staphylococcaceae</taxon>
        <taxon>Corticicoccus</taxon>
    </lineage>
</organism>